<proteinExistence type="predicted"/>
<keyword evidence="1" id="KW-0472">Membrane</keyword>
<evidence type="ECO:0000313" key="3">
    <source>
        <dbReference type="EMBL" id="AWB28003.1"/>
    </source>
</evidence>
<keyword evidence="1" id="KW-0812">Transmembrane</keyword>
<evidence type="ECO:0000256" key="1">
    <source>
        <dbReference type="SAM" id="Phobius"/>
    </source>
</evidence>
<reference evidence="3 4" key="1">
    <citation type="submission" date="2018-04" db="EMBL/GenBank/DDBJ databases">
        <title>Halococcoides cellulosivorans gen. nov., sp. nov., an extremely halophilic cellulose-utilizing haloarchaeon from hypersaline lakes.</title>
        <authorList>
            <person name="Sorokin D.Y."/>
            <person name="Toshchakov S.V."/>
            <person name="Samarov N.I."/>
            <person name="Korzhenkov A."/>
            <person name="Kublanov I.V."/>
        </authorList>
    </citation>
    <scope>NUCLEOTIDE SEQUENCE [LARGE SCALE GENOMIC DNA]</scope>
    <source>
        <strain evidence="3 4">HArcel1</strain>
    </source>
</reference>
<dbReference type="InterPro" id="IPR058436">
    <property type="entry name" value="DUF8123"/>
</dbReference>
<feature type="transmembrane region" description="Helical" evidence="1">
    <location>
        <begin position="45"/>
        <end position="66"/>
    </location>
</feature>
<feature type="transmembrane region" description="Helical" evidence="1">
    <location>
        <begin position="12"/>
        <end position="33"/>
    </location>
</feature>
<dbReference type="GeneID" id="36512826"/>
<dbReference type="KEGG" id="harc:HARCEL1_09925"/>
<name>A0A2R4X2S0_9EURY</name>
<dbReference type="RefSeq" id="WP_108383013.1">
    <property type="nucleotide sequence ID" value="NZ_CP028858.1"/>
</dbReference>
<dbReference type="Pfam" id="PF26444">
    <property type="entry name" value="DUF8123"/>
    <property type="match status" value="1"/>
</dbReference>
<evidence type="ECO:0000259" key="2">
    <source>
        <dbReference type="Pfam" id="PF26444"/>
    </source>
</evidence>
<organism evidence="3 4">
    <name type="scientific">Halococcoides cellulosivorans</name>
    <dbReference type="NCBI Taxonomy" id="1679096"/>
    <lineage>
        <taxon>Archaea</taxon>
        <taxon>Methanobacteriati</taxon>
        <taxon>Methanobacteriota</taxon>
        <taxon>Stenosarchaea group</taxon>
        <taxon>Halobacteria</taxon>
        <taxon>Halobacteriales</taxon>
        <taxon>Haloarculaceae</taxon>
        <taxon>Halococcoides</taxon>
    </lineage>
</organism>
<dbReference type="AlphaFoldDB" id="A0A2R4X2S0"/>
<protein>
    <recommendedName>
        <fullName evidence="2">DUF8123 domain-containing protein</fullName>
    </recommendedName>
</protein>
<keyword evidence="4" id="KW-1185">Reference proteome</keyword>
<feature type="domain" description="DUF8123" evidence="2">
    <location>
        <begin position="4"/>
        <end position="66"/>
    </location>
</feature>
<sequence>MARIDQYVDDRLGIYSVLVGVFLVLTALGTLAGQPWNTDPTVVITLIRLVGVVAVLGIGTGLLWLAGQ</sequence>
<accession>A0A2R4X2S0</accession>
<dbReference type="Proteomes" id="UP000244727">
    <property type="component" value="Chromosome"/>
</dbReference>
<keyword evidence="1" id="KW-1133">Transmembrane helix</keyword>
<gene>
    <name evidence="3" type="ORF">HARCEL1_09925</name>
</gene>
<dbReference type="EMBL" id="CP028858">
    <property type="protein sequence ID" value="AWB28003.1"/>
    <property type="molecule type" value="Genomic_DNA"/>
</dbReference>
<evidence type="ECO:0000313" key="4">
    <source>
        <dbReference type="Proteomes" id="UP000244727"/>
    </source>
</evidence>